<dbReference type="PROSITE" id="PS51257">
    <property type="entry name" value="PROKAR_LIPOPROTEIN"/>
    <property type="match status" value="1"/>
</dbReference>
<evidence type="ECO:0000313" key="2">
    <source>
        <dbReference type="EMBL" id="KAJ7349177.1"/>
    </source>
</evidence>
<dbReference type="AlphaFoldDB" id="A0AAD7A466"/>
<feature type="transmembrane region" description="Helical" evidence="1">
    <location>
        <begin position="35"/>
        <end position="52"/>
    </location>
</feature>
<dbReference type="Pfam" id="PF00067">
    <property type="entry name" value="p450"/>
    <property type="match status" value="1"/>
</dbReference>
<evidence type="ECO:0000256" key="1">
    <source>
        <dbReference type="SAM" id="Phobius"/>
    </source>
</evidence>
<sequence length="63" mass="7068">MRNKEKNRVSFPFLGWGAGCHPCVGMRATTLEIKLVIALFLLNLIAISWMPPGNSLACRNWSH</sequence>
<dbReference type="Proteomes" id="UP001218218">
    <property type="component" value="Unassembled WGS sequence"/>
</dbReference>
<accession>A0AAD7A466</accession>
<comment type="caution">
    <text evidence="2">The sequence shown here is derived from an EMBL/GenBank/DDBJ whole genome shotgun (WGS) entry which is preliminary data.</text>
</comment>
<reference evidence="2" key="1">
    <citation type="submission" date="2023-03" db="EMBL/GenBank/DDBJ databases">
        <title>Massive genome expansion in bonnet fungi (Mycena s.s.) driven by repeated elements and novel gene families across ecological guilds.</title>
        <authorList>
            <consortium name="Lawrence Berkeley National Laboratory"/>
            <person name="Harder C.B."/>
            <person name="Miyauchi S."/>
            <person name="Viragh M."/>
            <person name="Kuo A."/>
            <person name="Thoen E."/>
            <person name="Andreopoulos B."/>
            <person name="Lu D."/>
            <person name="Skrede I."/>
            <person name="Drula E."/>
            <person name="Henrissat B."/>
            <person name="Morin E."/>
            <person name="Kohler A."/>
            <person name="Barry K."/>
            <person name="LaButti K."/>
            <person name="Morin E."/>
            <person name="Salamov A."/>
            <person name="Lipzen A."/>
            <person name="Mereny Z."/>
            <person name="Hegedus B."/>
            <person name="Baldrian P."/>
            <person name="Stursova M."/>
            <person name="Weitz H."/>
            <person name="Taylor A."/>
            <person name="Grigoriev I.V."/>
            <person name="Nagy L.G."/>
            <person name="Martin F."/>
            <person name="Kauserud H."/>
        </authorList>
    </citation>
    <scope>NUCLEOTIDE SEQUENCE</scope>
    <source>
        <strain evidence="2">CBHHK002</strain>
    </source>
</reference>
<dbReference type="GO" id="GO:0005506">
    <property type="term" value="F:iron ion binding"/>
    <property type="evidence" value="ECO:0007669"/>
    <property type="project" value="InterPro"/>
</dbReference>
<proteinExistence type="predicted"/>
<dbReference type="Gene3D" id="1.10.630.10">
    <property type="entry name" value="Cytochrome P450"/>
    <property type="match status" value="1"/>
</dbReference>
<name>A0AAD7A466_9AGAR</name>
<dbReference type="EMBL" id="JARIHO010000016">
    <property type="protein sequence ID" value="KAJ7349177.1"/>
    <property type="molecule type" value="Genomic_DNA"/>
</dbReference>
<dbReference type="GO" id="GO:0004497">
    <property type="term" value="F:monooxygenase activity"/>
    <property type="evidence" value="ECO:0007669"/>
    <property type="project" value="InterPro"/>
</dbReference>
<dbReference type="GO" id="GO:0020037">
    <property type="term" value="F:heme binding"/>
    <property type="evidence" value="ECO:0007669"/>
    <property type="project" value="InterPro"/>
</dbReference>
<protein>
    <submittedName>
        <fullName evidence="2">Uncharacterized protein</fullName>
    </submittedName>
</protein>
<keyword evidence="3" id="KW-1185">Reference proteome</keyword>
<dbReference type="GO" id="GO:0016705">
    <property type="term" value="F:oxidoreductase activity, acting on paired donors, with incorporation or reduction of molecular oxygen"/>
    <property type="evidence" value="ECO:0007669"/>
    <property type="project" value="InterPro"/>
</dbReference>
<organism evidence="2 3">
    <name type="scientific">Mycena albidolilacea</name>
    <dbReference type="NCBI Taxonomy" id="1033008"/>
    <lineage>
        <taxon>Eukaryota</taxon>
        <taxon>Fungi</taxon>
        <taxon>Dikarya</taxon>
        <taxon>Basidiomycota</taxon>
        <taxon>Agaricomycotina</taxon>
        <taxon>Agaricomycetes</taxon>
        <taxon>Agaricomycetidae</taxon>
        <taxon>Agaricales</taxon>
        <taxon>Marasmiineae</taxon>
        <taxon>Mycenaceae</taxon>
        <taxon>Mycena</taxon>
    </lineage>
</organism>
<dbReference type="InterPro" id="IPR036396">
    <property type="entry name" value="Cyt_P450_sf"/>
</dbReference>
<dbReference type="InterPro" id="IPR001128">
    <property type="entry name" value="Cyt_P450"/>
</dbReference>
<keyword evidence="1" id="KW-0812">Transmembrane</keyword>
<evidence type="ECO:0000313" key="3">
    <source>
        <dbReference type="Proteomes" id="UP001218218"/>
    </source>
</evidence>
<dbReference type="SUPFAM" id="SSF48264">
    <property type="entry name" value="Cytochrome P450"/>
    <property type="match status" value="1"/>
</dbReference>
<keyword evidence="1" id="KW-1133">Transmembrane helix</keyword>
<keyword evidence="1" id="KW-0472">Membrane</keyword>
<gene>
    <name evidence="2" type="ORF">DFH08DRAFT_864658</name>
</gene>